<evidence type="ECO:0000313" key="1">
    <source>
        <dbReference type="EMBL" id="EAZ93455.1"/>
    </source>
</evidence>
<dbReference type="Proteomes" id="UP000003781">
    <property type="component" value="Unassembled WGS sequence"/>
</dbReference>
<evidence type="ECO:0000313" key="2">
    <source>
        <dbReference type="Proteomes" id="UP000003781"/>
    </source>
</evidence>
<organism evidence="1 2">
    <name type="scientific">Crocosphaera chwakensis CCY0110</name>
    <dbReference type="NCBI Taxonomy" id="391612"/>
    <lineage>
        <taxon>Bacteria</taxon>
        <taxon>Bacillati</taxon>
        <taxon>Cyanobacteriota</taxon>
        <taxon>Cyanophyceae</taxon>
        <taxon>Oscillatoriophycideae</taxon>
        <taxon>Chroococcales</taxon>
        <taxon>Aphanothecaceae</taxon>
        <taxon>Crocosphaera</taxon>
        <taxon>Crocosphaera chwakensis</taxon>
    </lineage>
</organism>
<name>A3II23_9CHRO</name>
<gene>
    <name evidence="1" type="ORF">CY0110_16707</name>
</gene>
<accession>A3II23</accession>
<comment type="caution">
    <text evidence="1">The sequence shown here is derived from an EMBL/GenBank/DDBJ whole genome shotgun (WGS) entry which is preliminary data.</text>
</comment>
<dbReference type="EMBL" id="AAXW01000002">
    <property type="protein sequence ID" value="EAZ93455.1"/>
    <property type="molecule type" value="Genomic_DNA"/>
</dbReference>
<reference evidence="1 2" key="1">
    <citation type="submission" date="2007-03" db="EMBL/GenBank/DDBJ databases">
        <authorList>
            <person name="Stal L."/>
            <person name="Ferriera S."/>
            <person name="Johnson J."/>
            <person name="Kravitz S."/>
            <person name="Beeson K."/>
            <person name="Sutton G."/>
            <person name="Rogers Y.-H."/>
            <person name="Friedman R."/>
            <person name="Frazier M."/>
            <person name="Venter J.C."/>
        </authorList>
    </citation>
    <scope>NUCLEOTIDE SEQUENCE [LARGE SCALE GENOMIC DNA]</scope>
    <source>
        <strain evidence="1 2">CCY0110</strain>
    </source>
</reference>
<keyword evidence="2" id="KW-1185">Reference proteome</keyword>
<proteinExistence type="predicted"/>
<protein>
    <submittedName>
        <fullName evidence="1">Uncharacterized protein</fullName>
    </submittedName>
</protein>
<dbReference type="AlphaFoldDB" id="A3II23"/>
<sequence>MSIRAWVRVPKLMASLLLAKTRV</sequence>